<dbReference type="InterPro" id="IPR050177">
    <property type="entry name" value="Lipid_A_modif_metabolic_enz"/>
</dbReference>
<sequence length="408" mass="45405">MSLSSDSTLNPTLNKDGIAVGKPTLRRVLILGGLSPDGREALVHLTTHSPSTYIRVVDKLHPGQLSIPSRQEAIIRGCDYHQANLLDAVARKAAFSLNDPEEQGAVWDAVWNFEAEERLGLVPQVYTRWVEEVSVRCAEEAAAVSTRLFLHVSTAMAYEESGKENTEVAPLSSTMPWVQAHIRAEESIRRIPNLPLVIVRPSITYGTDDTKFIAHLLVCGRIYQALGEPMYTFHPHSRQVNTVHTMDLAAASLHLSQWYLDKGATGCKVYNLSDPGRTTIEKLNDLVGNIFGICVKSQSWIMTKAMEFTRSGLENAMDEANEKHLGPWSKLLEESGVQHSPLTPYLDPEYFDVYEVAVDGQAIVRETGFQYQYPAVTEKVLKSLVEEWSSMGIWPKADVRASQVSRLA</sequence>
<dbReference type="SUPFAM" id="SSF51735">
    <property type="entry name" value="NAD(P)-binding Rossmann-fold domains"/>
    <property type="match status" value="1"/>
</dbReference>
<dbReference type="PANTHER" id="PTHR43245">
    <property type="entry name" value="BIFUNCTIONAL POLYMYXIN RESISTANCE PROTEIN ARNA"/>
    <property type="match status" value="1"/>
</dbReference>
<dbReference type="Pfam" id="PF01370">
    <property type="entry name" value="Epimerase"/>
    <property type="match status" value="1"/>
</dbReference>
<dbReference type="InterPro" id="IPR036291">
    <property type="entry name" value="NAD(P)-bd_dom_sf"/>
</dbReference>
<proteinExistence type="predicted"/>
<dbReference type="EMBL" id="KZ988105">
    <property type="protein sequence ID" value="RKP13115.1"/>
    <property type="molecule type" value="Genomic_DNA"/>
</dbReference>
<feature type="domain" description="NAD-dependent epimerase/dehydratase" evidence="1">
    <location>
        <begin position="132"/>
        <end position="259"/>
    </location>
</feature>
<reference evidence="3" key="1">
    <citation type="journal article" date="2018" name="Nat. Microbiol.">
        <title>Leveraging single-cell genomics to expand the fungal tree of life.</title>
        <authorList>
            <person name="Ahrendt S.R."/>
            <person name="Quandt C.A."/>
            <person name="Ciobanu D."/>
            <person name="Clum A."/>
            <person name="Salamov A."/>
            <person name="Andreopoulos B."/>
            <person name="Cheng J.F."/>
            <person name="Woyke T."/>
            <person name="Pelin A."/>
            <person name="Henrissat B."/>
            <person name="Reynolds N.K."/>
            <person name="Benny G.L."/>
            <person name="Smith M.E."/>
            <person name="James T.Y."/>
            <person name="Grigoriev I.V."/>
        </authorList>
    </citation>
    <scope>NUCLEOTIDE SEQUENCE [LARGE SCALE GENOMIC DNA]</scope>
</reference>
<keyword evidence="3" id="KW-1185">Reference proteome</keyword>
<dbReference type="InterPro" id="IPR001509">
    <property type="entry name" value="Epimerase_deHydtase"/>
</dbReference>
<protein>
    <recommendedName>
        <fullName evidence="1">NAD-dependent epimerase/dehydratase domain-containing protein</fullName>
    </recommendedName>
</protein>
<dbReference type="Gene3D" id="3.40.50.720">
    <property type="entry name" value="NAD(P)-binding Rossmann-like Domain"/>
    <property type="match status" value="1"/>
</dbReference>
<accession>A0A4P9Y2P9</accession>
<dbReference type="Proteomes" id="UP000267251">
    <property type="component" value="Unassembled WGS sequence"/>
</dbReference>
<gene>
    <name evidence="2" type="ORF">BJ684DRAFT_10515</name>
</gene>
<organism evidence="2 3">
    <name type="scientific">Piptocephalis cylindrospora</name>
    <dbReference type="NCBI Taxonomy" id="1907219"/>
    <lineage>
        <taxon>Eukaryota</taxon>
        <taxon>Fungi</taxon>
        <taxon>Fungi incertae sedis</taxon>
        <taxon>Zoopagomycota</taxon>
        <taxon>Zoopagomycotina</taxon>
        <taxon>Zoopagomycetes</taxon>
        <taxon>Zoopagales</taxon>
        <taxon>Piptocephalidaceae</taxon>
        <taxon>Piptocephalis</taxon>
    </lineage>
</organism>
<dbReference type="PANTHER" id="PTHR43245:SF11">
    <property type="entry name" value="LD23561P"/>
    <property type="match status" value="1"/>
</dbReference>
<dbReference type="AlphaFoldDB" id="A0A4P9Y2P9"/>
<dbReference type="OrthoDB" id="16464at2759"/>
<evidence type="ECO:0000259" key="1">
    <source>
        <dbReference type="Pfam" id="PF01370"/>
    </source>
</evidence>
<evidence type="ECO:0000313" key="3">
    <source>
        <dbReference type="Proteomes" id="UP000267251"/>
    </source>
</evidence>
<evidence type="ECO:0000313" key="2">
    <source>
        <dbReference type="EMBL" id="RKP13115.1"/>
    </source>
</evidence>
<name>A0A4P9Y2P9_9FUNG</name>